<gene>
    <name evidence="2" type="ORF">FA15DRAFT_620728</name>
</gene>
<feature type="compositionally biased region" description="Basic and acidic residues" evidence="1">
    <location>
        <begin position="263"/>
        <end position="326"/>
    </location>
</feature>
<protein>
    <recommendedName>
        <fullName evidence="4">BTB domain-containing protein</fullName>
    </recommendedName>
</protein>
<dbReference type="OrthoDB" id="2886395at2759"/>
<keyword evidence="3" id="KW-1185">Reference proteome</keyword>
<evidence type="ECO:0000313" key="2">
    <source>
        <dbReference type="EMBL" id="TFK23528.1"/>
    </source>
</evidence>
<dbReference type="EMBL" id="ML210217">
    <property type="protein sequence ID" value="TFK23528.1"/>
    <property type="molecule type" value="Genomic_DNA"/>
</dbReference>
<name>A0A5C3L5N4_COPMA</name>
<dbReference type="AlphaFoldDB" id="A0A5C3L5N4"/>
<dbReference type="Proteomes" id="UP000307440">
    <property type="component" value="Unassembled WGS sequence"/>
</dbReference>
<organism evidence="2 3">
    <name type="scientific">Coprinopsis marcescibilis</name>
    <name type="common">Agaric fungus</name>
    <name type="synonym">Psathyrella marcescibilis</name>
    <dbReference type="NCBI Taxonomy" id="230819"/>
    <lineage>
        <taxon>Eukaryota</taxon>
        <taxon>Fungi</taxon>
        <taxon>Dikarya</taxon>
        <taxon>Basidiomycota</taxon>
        <taxon>Agaricomycotina</taxon>
        <taxon>Agaricomycetes</taxon>
        <taxon>Agaricomycetidae</taxon>
        <taxon>Agaricales</taxon>
        <taxon>Agaricineae</taxon>
        <taxon>Psathyrellaceae</taxon>
        <taxon>Coprinopsis</taxon>
    </lineage>
</organism>
<sequence length="387" mass="45603">MTQMTMPSPQDIDPDYHWNFVRFTAQGRFFCVPDYRFIEGSEYFASKYGLKNGSITPSTDFEVVDMNAEKPPQVIDLDVTIKDFRPLLTVLYPKTADAVAQITEEGWLSILRLSTKWSFDDLRKTAVDKLKGYVARMCPVERIKLAKELSHAPWALSGYTELVTRPERVTVQVAREIGLEIAIELCGMREGRHVSWDPPSLTESGIKSILSCDFPPEVLEVASNLGDEAKSEAMELVEAAASPETDLDEMKPLSNKEKKRMRKAEEERRKAEEERRMQERELGERRMKEEERRKWQERELDEERRKVEEERSMQEWELEEKQMKEEEERRMQKRNIAMKEEEGKIAAEEEAIRLAEEEEAQRVLEVREKQRGKRLKEYQRRLEQYQW</sequence>
<proteinExistence type="predicted"/>
<accession>A0A5C3L5N4</accession>
<evidence type="ECO:0000256" key="1">
    <source>
        <dbReference type="SAM" id="MobiDB-lite"/>
    </source>
</evidence>
<dbReference type="STRING" id="230819.A0A5C3L5N4"/>
<evidence type="ECO:0000313" key="3">
    <source>
        <dbReference type="Proteomes" id="UP000307440"/>
    </source>
</evidence>
<reference evidence="2 3" key="1">
    <citation type="journal article" date="2019" name="Nat. Ecol. Evol.">
        <title>Megaphylogeny resolves global patterns of mushroom evolution.</title>
        <authorList>
            <person name="Varga T."/>
            <person name="Krizsan K."/>
            <person name="Foldi C."/>
            <person name="Dima B."/>
            <person name="Sanchez-Garcia M."/>
            <person name="Sanchez-Ramirez S."/>
            <person name="Szollosi G.J."/>
            <person name="Szarkandi J.G."/>
            <person name="Papp V."/>
            <person name="Albert L."/>
            <person name="Andreopoulos W."/>
            <person name="Angelini C."/>
            <person name="Antonin V."/>
            <person name="Barry K.W."/>
            <person name="Bougher N.L."/>
            <person name="Buchanan P."/>
            <person name="Buyck B."/>
            <person name="Bense V."/>
            <person name="Catcheside P."/>
            <person name="Chovatia M."/>
            <person name="Cooper J."/>
            <person name="Damon W."/>
            <person name="Desjardin D."/>
            <person name="Finy P."/>
            <person name="Geml J."/>
            <person name="Haridas S."/>
            <person name="Hughes K."/>
            <person name="Justo A."/>
            <person name="Karasinski D."/>
            <person name="Kautmanova I."/>
            <person name="Kiss B."/>
            <person name="Kocsube S."/>
            <person name="Kotiranta H."/>
            <person name="LaButti K.M."/>
            <person name="Lechner B.E."/>
            <person name="Liimatainen K."/>
            <person name="Lipzen A."/>
            <person name="Lukacs Z."/>
            <person name="Mihaltcheva S."/>
            <person name="Morgado L.N."/>
            <person name="Niskanen T."/>
            <person name="Noordeloos M.E."/>
            <person name="Ohm R.A."/>
            <person name="Ortiz-Santana B."/>
            <person name="Ovrebo C."/>
            <person name="Racz N."/>
            <person name="Riley R."/>
            <person name="Savchenko A."/>
            <person name="Shiryaev A."/>
            <person name="Soop K."/>
            <person name="Spirin V."/>
            <person name="Szebenyi C."/>
            <person name="Tomsovsky M."/>
            <person name="Tulloss R.E."/>
            <person name="Uehling J."/>
            <person name="Grigoriev I.V."/>
            <person name="Vagvolgyi C."/>
            <person name="Papp T."/>
            <person name="Martin F.M."/>
            <person name="Miettinen O."/>
            <person name="Hibbett D.S."/>
            <person name="Nagy L.G."/>
        </authorList>
    </citation>
    <scope>NUCLEOTIDE SEQUENCE [LARGE SCALE GENOMIC DNA]</scope>
    <source>
        <strain evidence="2 3">CBS 121175</strain>
    </source>
</reference>
<feature type="region of interest" description="Disordered" evidence="1">
    <location>
        <begin position="242"/>
        <end position="326"/>
    </location>
</feature>
<evidence type="ECO:0008006" key="4">
    <source>
        <dbReference type="Google" id="ProtNLM"/>
    </source>
</evidence>